<dbReference type="HOGENOM" id="CLU_108458_0_0_1"/>
<organism evidence="1 2">
    <name type="scientific">Collybiopsis luxurians FD-317 M1</name>
    <dbReference type="NCBI Taxonomy" id="944289"/>
    <lineage>
        <taxon>Eukaryota</taxon>
        <taxon>Fungi</taxon>
        <taxon>Dikarya</taxon>
        <taxon>Basidiomycota</taxon>
        <taxon>Agaricomycotina</taxon>
        <taxon>Agaricomycetes</taxon>
        <taxon>Agaricomycetidae</taxon>
        <taxon>Agaricales</taxon>
        <taxon>Marasmiineae</taxon>
        <taxon>Omphalotaceae</taxon>
        <taxon>Collybiopsis</taxon>
        <taxon>Collybiopsis luxurians</taxon>
    </lineage>
</organism>
<name>A0A0D0AR85_9AGAR</name>
<dbReference type="Proteomes" id="UP000053593">
    <property type="component" value="Unassembled WGS sequence"/>
</dbReference>
<dbReference type="OrthoDB" id="2987506at2759"/>
<sequence>MTTYTLNVVIDNKQLLLLKENCYTLCIAKKVRDQLGDKYNVVWKGTADFTQNNQFKWAEQYEVFALKSFKIGALVEAASKKEPIGHKQECIFNDSGVMEHAKADPNLGDDTFKVTNQYGATSFGISTILNGEHNTSYISPVIIKGHVVFAPVNDIRVWFALKLPTGTMFSDFTGEYVELQFGGDKTTVTVCYDDLGSWKLKDSNPGVVG</sequence>
<protein>
    <submittedName>
        <fullName evidence="1">Uncharacterized protein</fullName>
    </submittedName>
</protein>
<proteinExistence type="predicted"/>
<keyword evidence="2" id="KW-1185">Reference proteome</keyword>
<gene>
    <name evidence="1" type="ORF">GYMLUDRAFT_250864</name>
</gene>
<evidence type="ECO:0000313" key="1">
    <source>
        <dbReference type="EMBL" id="KIK52885.1"/>
    </source>
</evidence>
<accession>A0A0D0AR85</accession>
<dbReference type="AlphaFoldDB" id="A0A0D0AR85"/>
<reference evidence="1 2" key="1">
    <citation type="submission" date="2014-04" db="EMBL/GenBank/DDBJ databases">
        <title>Evolutionary Origins and Diversification of the Mycorrhizal Mutualists.</title>
        <authorList>
            <consortium name="DOE Joint Genome Institute"/>
            <consortium name="Mycorrhizal Genomics Consortium"/>
            <person name="Kohler A."/>
            <person name="Kuo A."/>
            <person name="Nagy L.G."/>
            <person name="Floudas D."/>
            <person name="Copeland A."/>
            <person name="Barry K.W."/>
            <person name="Cichocki N."/>
            <person name="Veneault-Fourrey C."/>
            <person name="LaButti K."/>
            <person name="Lindquist E.A."/>
            <person name="Lipzen A."/>
            <person name="Lundell T."/>
            <person name="Morin E."/>
            <person name="Murat C."/>
            <person name="Riley R."/>
            <person name="Ohm R."/>
            <person name="Sun H."/>
            <person name="Tunlid A."/>
            <person name="Henrissat B."/>
            <person name="Grigoriev I.V."/>
            <person name="Hibbett D.S."/>
            <person name="Martin F."/>
        </authorList>
    </citation>
    <scope>NUCLEOTIDE SEQUENCE [LARGE SCALE GENOMIC DNA]</scope>
    <source>
        <strain evidence="1 2">FD-317 M1</strain>
    </source>
</reference>
<evidence type="ECO:0000313" key="2">
    <source>
        <dbReference type="Proteomes" id="UP000053593"/>
    </source>
</evidence>
<dbReference type="EMBL" id="KN834836">
    <property type="protein sequence ID" value="KIK52885.1"/>
    <property type="molecule type" value="Genomic_DNA"/>
</dbReference>